<evidence type="ECO:0000256" key="6">
    <source>
        <dbReference type="ARBA" id="ARBA00022723"/>
    </source>
</evidence>
<evidence type="ECO:0000256" key="9">
    <source>
        <dbReference type="ARBA" id="ARBA00023002"/>
    </source>
</evidence>
<gene>
    <name evidence="14" type="ORF">RD792_002548</name>
</gene>
<keyword evidence="11 13" id="KW-0503">Monooxygenase</keyword>
<keyword evidence="10 13" id="KW-0408">Iron</keyword>
<evidence type="ECO:0000256" key="2">
    <source>
        <dbReference type="ARBA" id="ARBA00004606"/>
    </source>
</evidence>
<dbReference type="EMBL" id="JAYDYQ010001087">
    <property type="protein sequence ID" value="KAK4491773.1"/>
    <property type="molecule type" value="Genomic_DNA"/>
</dbReference>
<keyword evidence="9 13" id="KW-0560">Oxidoreductase</keyword>
<keyword evidence="5" id="KW-0812">Transmembrane</keyword>
<dbReference type="SUPFAM" id="SSF48264">
    <property type="entry name" value="Cytochrome P450"/>
    <property type="match status" value="1"/>
</dbReference>
<evidence type="ECO:0000313" key="14">
    <source>
        <dbReference type="EMBL" id="KAK4491773.1"/>
    </source>
</evidence>
<name>A0ABR0DSI7_9LAMI</name>
<dbReference type="PANTHER" id="PTHR47953:SF19">
    <property type="entry name" value="OS06G0641600 PROTEIN"/>
    <property type="match status" value="1"/>
</dbReference>
<evidence type="ECO:0000256" key="13">
    <source>
        <dbReference type="RuleBase" id="RU000461"/>
    </source>
</evidence>
<organism evidence="14 15">
    <name type="scientific">Penstemon davidsonii</name>
    <dbReference type="NCBI Taxonomy" id="160366"/>
    <lineage>
        <taxon>Eukaryota</taxon>
        <taxon>Viridiplantae</taxon>
        <taxon>Streptophyta</taxon>
        <taxon>Embryophyta</taxon>
        <taxon>Tracheophyta</taxon>
        <taxon>Spermatophyta</taxon>
        <taxon>Magnoliopsida</taxon>
        <taxon>eudicotyledons</taxon>
        <taxon>Gunneridae</taxon>
        <taxon>Pentapetalae</taxon>
        <taxon>asterids</taxon>
        <taxon>lamiids</taxon>
        <taxon>Lamiales</taxon>
        <taxon>Plantaginaceae</taxon>
        <taxon>Cheloneae</taxon>
        <taxon>Penstemon</taxon>
    </lineage>
</organism>
<comment type="caution">
    <text evidence="14">The sequence shown here is derived from an EMBL/GenBank/DDBJ whole genome shotgun (WGS) entry which is preliminary data.</text>
</comment>
<keyword evidence="7" id="KW-0735">Signal-anchor</keyword>
<evidence type="ECO:0000256" key="5">
    <source>
        <dbReference type="ARBA" id="ARBA00022692"/>
    </source>
</evidence>
<keyword evidence="4 13" id="KW-0349">Heme</keyword>
<dbReference type="PANTHER" id="PTHR47953">
    <property type="entry name" value="OS08G0105600 PROTEIN"/>
    <property type="match status" value="1"/>
</dbReference>
<keyword evidence="15" id="KW-1185">Reference proteome</keyword>
<keyword evidence="12" id="KW-0472">Membrane</keyword>
<comment type="similarity">
    <text evidence="3 13">Belongs to the cytochrome P450 family.</text>
</comment>
<dbReference type="InterPro" id="IPR017972">
    <property type="entry name" value="Cyt_P450_CS"/>
</dbReference>
<dbReference type="InterPro" id="IPR001128">
    <property type="entry name" value="Cyt_P450"/>
</dbReference>
<evidence type="ECO:0008006" key="16">
    <source>
        <dbReference type="Google" id="ProtNLM"/>
    </source>
</evidence>
<dbReference type="Proteomes" id="UP001291926">
    <property type="component" value="Unassembled WGS sequence"/>
</dbReference>
<accession>A0ABR0DSI7</accession>
<evidence type="ECO:0000256" key="11">
    <source>
        <dbReference type="ARBA" id="ARBA00023033"/>
    </source>
</evidence>
<dbReference type="Gene3D" id="1.10.630.10">
    <property type="entry name" value="Cytochrome P450"/>
    <property type="match status" value="1"/>
</dbReference>
<proteinExistence type="inferred from homology"/>
<dbReference type="InterPro" id="IPR052306">
    <property type="entry name" value="CYP450_71D"/>
</dbReference>
<dbReference type="CDD" id="cd11072">
    <property type="entry name" value="CYP71-like"/>
    <property type="match status" value="1"/>
</dbReference>
<dbReference type="Pfam" id="PF00067">
    <property type="entry name" value="p450"/>
    <property type="match status" value="1"/>
</dbReference>
<keyword evidence="8" id="KW-1133">Transmembrane helix</keyword>
<dbReference type="InterPro" id="IPR036396">
    <property type="entry name" value="Cyt_P450_sf"/>
</dbReference>
<evidence type="ECO:0000256" key="3">
    <source>
        <dbReference type="ARBA" id="ARBA00010617"/>
    </source>
</evidence>
<dbReference type="PRINTS" id="PR00463">
    <property type="entry name" value="EP450I"/>
</dbReference>
<dbReference type="PRINTS" id="PR00385">
    <property type="entry name" value="P450"/>
</dbReference>
<comment type="subcellular location">
    <subcellularLocation>
        <location evidence="2">Membrane</location>
        <topology evidence="2">Single-pass type II membrane protein</topology>
    </subcellularLocation>
</comment>
<evidence type="ECO:0000256" key="4">
    <source>
        <dbReference type="ARBA" id="ARBA00022617"/>
    </source>
</evidence>
<dbReference type="InterPro" id="IPR002401">
    <property type="entry name" value="Cyt_P450_E_grp-I"/>
</dbReference>
<evidence type="ECO:0000256" key="1">
    <source>
        <dbReference type="ARBA" id="ARBA00001971"/>
    </source>
</evidence>
<evidence type="ECO:0000256" key="12">
    <source>
        <dbReference type="ARBA" id="ARBA00023136"/>
    </source>
</evidence>
<evidence type="ECO:0000313" key="15">
    <source>
        <dbReference type="Proteomes" id="UP001291926"/>
    </source>
</evidence>
<reference evidence="14 15" key="1">
    <citation type="journal article" date="2023" name="bioRxiv">
        <title>Genome report: Whole genome sequence and annotation of Penstemon davidsonii.</title>
        <authorList>
            <person name="Ostevik K.L."/>
            <person name="Alabady M."/>
            <person name="Zhang M."/>
            <person name="Rausher M.D."/>
        </authorList>
    </citation>
    <scope>NUCLEOTIDE SEQUENCE [LARGE SCALE GENOMIC DNA]</scope>
    <source>
        <strain evidence="14">DNT005</strain>
        <tissue evidence="14">Whole leaf</tissue>
    </source>
</reference>
<comment type="cofactor">
    <cofactor evidence="1">
        <name>heme</name>
        <dbReference type="ChEBI" id="CHEBI:30413"/>
    </cofactor>
</comment>
<evidence type="ECO:0000256" key="10">
    <source>
        <dbReference type="ARBA" id="ARBA00023004"/>
    </source>
</evidence>
<keyword evidence="6 13" id="KW-0479">Metal-binding</keyword>
<sequence length="508" mass="57423">MLLFESLLQLPCTGIFISLCLLSFMLLKLRNRSKTRIPSLNLPPGPRKIPFVGNLHLLVGSLPHHALRDLALKHGPLMHLQLGEISTIVVSSTELAKQVMKTQDKIFASRPEILAAKVLSYDCSGIVFSPYGDYWRQLRKICTTQLLSSKSVQSFRSLRQDEFSDLSRWVASKSGSVINLTEKVYTCAYGVTAKAAFGKKTKEQESFISLIRVATKLAAGFEISDVYPSIKFLPLISGLKTKLERLHEQADRILETIINEHRAVEKDMRVGDNEKQDLVDVLLKFQEDEVEFPLTTANIKAVLLDIFSAGSETSATTVDWAMSEMLRNPTVLKKAQDEVRQVFQGKSYVSESNIDELKYLKSVIKETLRLHPPAPLLLPRETSESCEINGYVIPVKTRVMVNAWALGRDPKYWEDAEVFKPERFLDSLIDYKGNSFEYIPFGSGRRICPGMSFGLANVELPLAMFLFHFDWNLPYGCKLDMREVFGVTVRRKDDLFVTPVVKIPILPI</sequence>
<evidence type="ECO:0000256" key="7">
    <source>
        <dbReference type="ARBA" id="ARBA00022968"/>
    </source>
</evidence>
<protein>
    <recommendedName>
        <fullName evidence="16">Cytochrome P450</fullName>
    </recommendedName>
</protein>
<dbReference type="PROSITE" id="PS00086">
    <property type="entry name" value="CYTOCHROME_P450"/>
    <property type="match status" value="1"/>
</dbReference>
<evidence type="ECO:0000256" key="8">
    <source>
        <dbReference type="ARBA" id="ARBA00022989"/>
    </source>
</evidence>